<evidence type="ECO:0000256" key="1">
    <source>
        <dbReference type="ARBA" id="ARBA00004429"/>
    </source>
</evidence>
<evidence type="ECO:0000256" key="7">
    <source>
        <dbReference type="ARBA" id="ARBA00022989"/>
    </source>
</evidence>
<evidence type="ECO:0000256" key="9">
    <source>
        <dbReference type="RuleBase" id="RU361157"/>
    </source>
</evidence>
<sequence length="316" mass="34791">MSASPAEPDPCNTGRTAPVGRRRNDLLQYSRPTLTADAGGLATKSEPPAPRFVIQRRDTSLNYLTTHARIVTAFVIREIATRYGRSPGGYVWALLEPVAFIGLMSLLLGSLGRLPALGTSFTLFYATGYLAFSMYKGMEGYLVSAISSNKSLMSYPKVSPFDAVVGRLILQGMTSCVVTWVIIYAAMWTTNQPITLQWSCIVEAIAFAWIMALGVALGNTVLFFKFPLYQKIFDIVMRPLFLLSGVFYVPSHMPHPFSDVLLANPVTQVVVLFREGFYVQHGDTGLDMPFLIATSTGLLFVGMLLFTIFPVARARD</sequence>
<proteinExistence type="inferred from homology"/>
<feature type="domain" description="ABC transmembrane type-2" evidence="11">
    <location>
        <begin position="88"/>
        <end position="309"/>
    </location>
</feature>
<feature type="transmembrane region" description="Helical" evidence="9">
    <location>
        <begin position="90"/>
        <end position="111"/>
    </location>
</feature>
<dbReference type="AlphaFoldDB" id="A0A5C4XR96"/>
<gene>
    <name evidence="12" type="ORF">FHP24_06155</name>
</gene>
<comment type="caution">
    <text evidence="12">The sequence shown here is derived from an EMBL/GenBank/DDBJ whole genome shotgun (WGS) entry which is preliminary data.</text>
</comment>
<dbReference type="PANTHER" id="PTHR30413:SF8">
    <property type="entry name" value="TRANSPORT PERMEASE PROTEIN"/>
    <property type="match status" value="1"/>
</dbReference>
<keyword evidence="5" id="KW-0997">Cell inner membrane</keyword>
<dbReference type="PANTHER" id="PTHR30413">
    <property type="entry name" value="INNER MEMBRANE TRANSPORT PERMEASE"/>
    <property type="match status" value="1"/>
</dbReference>
<feature type="transmembrane region" description="Helical" evidence="9">
    <location>
        <begin position="206"/>
        <end position="224"/>
    </location>
</feature>
<protein>
    <recommendedName>
        <fullName evidence="9">Transport permease protein</fullName>
    </recommendedName>
</protein>
<evidence type="ECO:0000256" key="2">
    <source>
        <dbReference type="ARBA" id="ARBA00007783"/>
    </source>
</evidence>
<comment type="subcellular location">
    <subcellularLocation>
        <location evidence="1 9">Cell inner membrane</location>
        <topology evidence="1 9">Multi-pass membrane protein</topology>
    </subcellularLocation>
</comment>
<feature type="region of interest" description="Disordered" evidence="10">
    <location>
        <begin position="1"/>
        <end position="24"/>
    </location>
</feature>
<dbReference type="PROSITE" id="PS51012">
    <property type="entry name" value="ABC_TM2"/>
    <property type="match status" value="1"/>
</dbReference>
<dbReference type="InterPro" id="IPR000412">
    <property type="entry name" value="ABC_2_transport"/>
</dbReference>
<dbReference type="Pfam" id="PF01061">
    <property type="entry name" value="ABC2_membrane"/>
    <property type="match status" value="1"/>
</dbReference>
<organism evidence="12 13">
    <name type="scientific">Aliirhizobium smilacinae</name>
    <dbReference type="NCBI Taxonomy" id="1395944"/>
    <lineage>
        <taxon>Bacteria</taxon>
        <taxon>Pseudomonadati</taxon>
        <taxon>Pseudomonadota</taxon>
        <taxon>Alphaproteobacteria</taxon>
        <taxon>Hyphomicrobiales</taxon>
        <taxon>Rhizobiaceae</taxon>
        <taxon>Aliirhizobium</taxon>
    </lineage>
</organism>
<keyword evidence="13" id="KW-1185">Reference proteome</keyword>
<evidence type="ECO:0000259" key="11">
    <source>
        <dbReference type="PROSITE" id="PS51012"/>
    </source>
</evidence>
<accession>A0A5C4XR96</accession>
<keyword evidence="7 9" id="KW-1133">Transmembrane helix</keyword>
<evidence type="ECO:0000256" key="6">
    <source>
        <dbReference type="ARBA" id="ARBA00022692"/>
    </source>
</evidence>
<dbReference type="GO" id="GO:0140359">
    <property type="term" value="F:ABC-type transporter activity"/>
    <property type="evidence" value="ECO:0007669"/>
    <property type="project" value="InterPro"/>
</dbReference>
<name>A0A5C4XR96_9HYPH</name>
<feature type="transmembrane region" description="Helical" evidence="9">
    <location>
        <begin position="164"/>
        <end position="186"/>
    </location>
</feature>
<reference evidence="12 13" key="1">
    <citation type="submission" date="2019-06" db="EMBL/GenBank/DDBJ databases">
        <title>The draft genome of Rhizobium smilacinae PTYR-5.</title>
        <authorList>
            <person name="Liu L."/>
            <person name="Li L."/>
            <person name="Zhang X."/>
        </authorList>
    </citation>
    <scope>NUCLEOTIDE SEQUENCE [LARGE SCALE GENOMIC DNA]</scope>
    <source>
        <strain evidence="12 13">PTYR-5</strain>
    </source>
</reference>
<evidence type="ECO:0000256" key="4">
    <source>
        <dbReference type="ARBA" id="ARBA00022475"/>
    </source>
</evidence>
<keyword evidence="6 9" id="KW-0812">Transmembrane</keyword>
<keyword evidence="4 9" id="KW-1003">Cell membrane</keyword>
<evidence type="ECO:0000256" key="8">
    <source>
        <dbReference type="ARBA" id="ARBA00023136"/>
    </source>
</evidence>
<keyword evidence="3 9" id="KW-0813">Transport</keyword>
<comment type="similarity">
    <text evidence="2 9">Belongs to the ABC-2 integral membrane protein family.</text>
</comment>
<feature type="transmembrane region" description="Helical" evidence="9">
    <location>
        <begin position="290"/>
        <end position="312"/>
    </location>
</feature>
<dbReference type="InterPro" id="IPR013525">
    <property type="entry name" value="ABC2_TM"/>
</dbReference>
<keyword evidence="8 9" id="KW-0472">Membrane</keyword>
<evidence type="ECO:0000256" key="3">
    <source>
        <dbReference type="ARBA" id="ARBA00022448"/>
    </source>
</evidence>
<dbReference type="InterPro" id="IPR047817">
    <property type="entry name" value="ABC2_TM_bact-type"/>
</dbReference>
<evidence type="ECO:0000313" key="13">
    <source>
        <dbReference type="Proteomes" id="UP000311605"/>
    </source>
</evidence>
<dbReference type="OrthoDB" id="8479094at2"/>
<evidence type="ECO:0000256" key="10">
    <source>
        <dbReference type="SAM" id="MobiDB-lite"/>
    </source>
</evidence>
<evidence type="ECO:0000313" key="12">
    <source>
        <dbReference type="EMBL" id="TNM65817.1"/>
    </source>
</evidence>
<evidence type="ECO:0000256" key="5">
    <source>
        <dbReference type="ARBA" id="ARBA00022519"/>
    </source>
</evidence>
<dbReference type="EMBL" id="VDMN01000001">
    <property type="protein sequence ID" value="TNM65817.1"/>
    <property type="molecule type" value="Genomic_DNA"/>
</dbReference>
<feature type="transmembrane region" description="Helical" evidence="9">
    <location>
        <begin position="236"/>
        <end position="253"/>
    </location>
</feature>
<dbReference type="PRINTS" id="PR00164">
    <property type="entry name" value="ABC2TRNSPORT"/>
</dbReference>
<dbReference type="GO" id="GO:0015920">
    <property type="term" value="P:lipopolysaccharide transport"/>
    <property type="evidence" value="ECO:0007669"/>
    <property type="project" value="TreeGrafter"/>
</dbReference>
<dbReference type="Proteomes" id="UP000311605">
    <property type="component" value="Unassembled WGS sequence"/>
</dbReference>
<dbReference type="GO" id="GO:0043190">
    <property type="term" value="C:ATP-binding cassette (ABC) transporter complex"/>
    <property type="evidence" value="ECO:0007669"/>
    <property type="project" value="InterPro"/>
</dbReference>
<feature type="transmembrane region" description="Helical" evidence="9">
    <location>
        <begin position="123"/>
        <end position="143"/>
    </location>
</feature>